<dbReference type="PROSITE" id="PS50977">
    <property type="entry name" value="HTH_TETR_2"/>
    <property type="match status" value="1"/>
</dbReference>
<protein>
    <submittedName>
        <fullName evidence="4">Transcriptional regulator</fullName>
    </submittedName>
</protein>
<accession>A0A2V4ANY0</accession>
<dbReference type="RefSeq" id="WP_112283015.1">
    <property type="nucleotide sequence ID" value="NZ_MASW01000005.1"/>
</dbReference>
<evidence type="ECO:0000256" key="1">
    <source>
        <dbReference type="ARBA" id="ARBA00023015"/>
    </source>
</evidence>
<dbReference type="Gene3D" id="1.10.357.10">
    <property type="entry name" value="Tetracycline Repressor, domain 2"/>
    <property type="match status" value="1"/>
</dbReference>
<dbReference type="GO" id="GO:0003677">
    <property type="term" value="F:DNA binding"/>
    <property type="evidence" value="ECO:0007669"/>
    <property type="project" value="UniProtKB-UniRule"/>
</dbReference>
<dbReference type="SUPFAM" id="SSF46689">
    <property type="entry name" value="Homeodomain-like"/>
    <property type="match status" value="1"/>
</dbReference>
<keyword evidence="5" id="KW-1185">Reference proteome</keyword>
<sequence>MPRPREFDEHAAVERAMHLFWDNGYEATSTQQLCEATGLSRSSIYNAFASKHALFQKSLRQYMSQATRRNIELLRQQGPVRQRLHDLLARVVEDECTPGRRGCFVVNTAAELGGRDAEITEDLRRDTATFVEALREVVLEGQRAGEIDGDADPLALAQFVHSTISGLRVMSRNGSGRAALENVAAVALQAL</sequence>
<proteinExistence type="predicted"/>
<evidence type="ECO:0000256" key="3">
    <source>
        <dbReference type="ARBA" id="ARBA00023163"/>
    </source>
</evidence>
<name>A0A2V4ANY0_9PSEU</name>
<dbReference type="InterPro" id="IPR001647">
    <property type="entry name" value="HTH_TetR"/>
</dbReference>
<dbReference type="Pfam" id="PF16925">
    <property type="entry name" value="TetR_C_13"/>
    <property type="match status" value="1"/>
</dbReference>
<dbReference type="AlphaFoldDB" id="A0A2V4ANY0"/>
<keyword evidence="1" id="KW-0805">Transcription regulation</keyword>
<dbReference type="InterPro" id="IPR036271">
    <property type="entry name" value="Tet_transcr_reg_TetR-rel_C_sf"/>
</dbReference>
<dbReference type="SUPFAM" id="SSF48498">
    <property type="entry name" value="Tetracyclin repressor-like, C-terminal domain"/>
    <property type="match status" value="1"/>
</dbReference>
<evidence type="ECO:0000313" key="4">
    <source>
        <dbReference type="EMBL" id="PXY22410.1"/>
    </source>
</evidence>
<dbReference type="PRINTS" id="PR00455">
    <property type="entry name" value="HTHTETR"/>
</dbReference>
<evidence type="ECO:0000313" key="5">
    <source>
        <dbReference type="Proteomes" id="UP000249915"/>
    </source>
</evidence>
<dbReference type="Gene3D" id="1.10.10.60">
    <property type="entry name" value="Homeodomain-like"/>
    <property type="match status" value="1"/>
</dbReference>
<reference evidence="4 5" key="1">
    <citation type="submission" date="2016-07" db="EMBL/GenBank/DDBJ databases">
        <title>Draft genome sequence of Prauserella muralis DSM 45305, isolated from a mould-covered wall in an indoor environment.</title>
        <authorList>
            <person name="Ruckert C."/>
            <person name="Albersmeier A."/>
            <person name="Jiang C.-L."/>
            <person name="Jiang Y."/>
            <person name="Kalinowski J."/>
            <person name="Schneider O."/>
            <person name="Winkler A."/>
            <person name="Zotchev S.B."/>
        </authorList>
    </citation>
    <scope>NUCLEOTIDE SEQUENCE [LARGE SCALE GENOMIC DNA]</scope>
    <source>
        <strain evidence="4 5">DSM 45305</strain>
    </source>
</reference>
<dbReference type="Proteomes" id="UP000249915">
    <property type="component" value="Unassembled WGS sequence"/>
</dbReference>
<evidence type="ECO:0000256" key="2">
    <source>
        <dbReference type="ARBA" id="ARBA00023125"/>
    </source>
</evidence>
<dbReference type="PANTHER" id="PTHR47506">
    <property type="entry name" value="TRANSCRIPTIONAL REGULATORY PROTEIN"/>
    <property type="match status" value="1"/>
</dbReference>
<keyword evidence="3" id="KW-0804">Transcription</keyword>
<dbReference type="InterPro" id="IPR011075">
    <property type="entry name" value="TetR_C"/>
</dbReference>
<dbReference type="PANTHER" id="PTHR47506:SF1">
    <property type="entry name" value="HTH-TYPE TRANSCRIPTIONAL REGULATOR YJDC"/>
    <property type="match status" value="1"/>
</dbReference>
<dbReference type="Pfam" id="PF00440">
    <property type="entry name" value="TetR_N"/>
    <property type="match status" value="1"/>
</dbReference>
<keyword evidence="2" id="KW-0238">DNA-binding</keyword>
<gene>
    <name evidence="4" type="ORF">BAY60_21350</name>
</gene>
<dbReference type="InterPro" id="IPR009057">
    <property type="entry name" value="Homeodomain-like_sf"/>
</dbReference>
<dbReference type="EMBL" id="MASW01000005">
    <property type="protein sequence ID" value="PXY22410.1"/>
    <property type="molecule type" value="Genomic_DNA"/>
</dbReference>
<comment type="caution">
    <text evidence="4">The sequence shown here is derived from an EMBL/GenBank/DDBJ whole genome shotgun (WGS) entry which is preliminary data.</text>
</comment>
<dbReference type="OrthoDB" id="9805134at2"/>
<organism evidence="4 5">
    <name type="scientific">Prauserella muralis</name>
    <dbReference type="NCBI Taxonomy" id="588067"/>
    <lineage>
        <taxon>Bacteria</taxon>
        <taxon>Bacillati</taxon>
        <taxon>Actinomycetota</taxon>
        <taxon>Actinomycetes</taxon>
        <taxon>Pseudonocardiales</taxon>
        <taxon>Pseudonocardiaceae</taxon>
        <taxon>Prauserella</taxon>
    </lineage>
</organism>